<dbReference type="EMBL" id="BAABHK010000002">
    <property type="protein sequence ID" value="GAA4623636.1"/>
    <property type="molecule type" value="Genomic_DNA"/>
</dbReference>
<gene>
    <name evidence="2" type="ORF">GCM10023196_020600</name>
</gene>
<protein>
    <submittedName>
        <fullName evidence="2">Uncharacterized protein</fullName>
    </submittedName>
</protein>
<comment type="caution">
    <text evidence="2">The sequence shown here is derived from an EMBL/GenBank/DDBJ whole genome shotgun (WGS) entry which is preliminary data.</text>
</comment>
<evidence type="ECO:0000313" key="2">
    <source>
        <dbReference type="EMBL" id="GAA4623636.1"/>
    </source>
</evidence>
<accession>A0ABP8U7G3</accession>
<organism evidence="2 3">
    <name type="scientific">Actinoallomurus vinaceus</name>
    <dbReference type="NCBI Taxonomy" id="1080074"/>
    <lineage>
        <taxon>Bacteria</taxon>
        <taxon>Bacillati</taxon>
        <taxon>Actinomycetota</taxon>
        <taxon>Actinomycetes</taxon>
        <taxon>Streptosporangiales</taxon>
        <taxon>Thermomonosporaceae</taxon>
        <taxon>Actinoallomurus</taxon>
    </lineage>
</organism>
<proteinExistence type="predicted"/>
<name>A0ABP8U7G3_9ACTN</name>
<dbReference type="Proteomes" id="UP001501442">
    <property type="component" value="Unassembled WGS sequence"/>
</dbReference>
<keyword evidence="3" id="KW-1185">Reference proteome</keyword>
<sequence>MRAAPDLMNRRRCPAEGALTFGMPSTPPLGGARRARASHITAGEMRRTRIFPRAAHPPRRPGPAVAATIRGPAASSTHHAGRVSPW</sequence>
<evidence type="ECO:0000313" key="3">
    <source>
        <dbReference type="Proteomes" id="UP001501442"/>
    </source>
</evidence>
<evidence type="ECO:0000256" key="1">
    <source>
        <dbReference type="SAM" id="MobiDB-lite"/>
    </source>
</evidence>
<reference evidence="3" key="1">
    <citation type="journal article" date="2019" name="Int. J. Syst. Evol. Microbiol.">
        <title>The Global Catalogue of Microorganisms (GCM) 10K type strain sequencing project: providing services to taxonomists for standard genome sequencing and annotation.</title>
        <authorList>
            <consortium name="The Broad Institute Genomics Platform"/>
            <consortium name="The Broad Institute Genome Sequencing Center for Infectious Disease"/>
            <person name="Wu L."/>
            <person name="Ma J."/>
        </authorList>
    </citation>
    <scope>NUCLEOTIDE SEQUENCE [LARGE SCALE GENOMIC DNA]</scope>
    <source>
        <strain evidence="3">JCM 17939</strain>
    </source>
</reference>
<feature type="region of interest" description="Disordered" evidence="1">
    <location>
        <begin position="18"/>
        <end position="86"/>
    </location>
</feature>